<sequence length="219" mass="24822">MRDPSFLVALVPSCEGDEEFVDTGRERLLYLYLGLDHGRAGFTVAVIVVDVHVRHDLFDLTSTNSRREQLSRLLDYDRVCQPQWTWTEITLPLLSKFVRAFTSSSLRYAPVPSLPQAKQQCRTTSRNMRISSSVSTSNSPSLTRSSKIRNYIKKRTADLKEDLAILEALTPPKETPVMERMMALDKLVVKQAKEIESLQRQLAEKTGHHGFSTVAGKKE</sequence>
<keyword evidence="3" id="KW-1185">Reference proteome</keyword>
<feature type="region of interest" description="Disordered" evidence="1">
    <location>
        <begin position="117"/>
        <end position="142"/>
    </location>
</feature>
<accession>A0A6A6GEQ4</accession>
<name>A0A6A6GEQ4_9PEZI</name>
<proteinExistence type="predicted"/>
<evidence type="ECO:0000313" key="3">
    <source>
        <dbReference type="Proteomes" id="UP000799538"/>
    </source>
</evidence>
<dbReference type="EMBL" id="ML992505">
    <property type="protein sequence ID" value="KAF2224186.1"/>
    <property type="molecule type" value="Genomic_DNA"/>
</dbReference>
<gene>
    <name evidence="2" type="ORF">BDZ85DRAFT_295275</name>
</gene>
<protein>
    <submittedName>
        <fullName evidence="2">Uncharacterized protein</fullName>
    </submittedName>
</protein>
<feature type="compositionally biased region" description="Low complexity" evidence="1">
    <location>
        <begin position="124"/>
        <end position="142"/>
    </location>
</feature>
<evidence type="ECO:0000256" key="1">
    <source>
        <dbReference type="SAM" id="MobiDB-lite"/>
    </source>
</evidence>
<dbReference type="AlphaFoldDB" id="A0A6A6GEQ4"/>
<dbReference type="Proteomes" id="UP000799538">
    <property type="component" value="Unassembled WGS sequence"/>
</dbReference>
<organism evidence="2 3">
    <name type="scientific">Elsinoe ampelina</name>
    <dbReference type="NCBI Taxonomy" id="302913"/>
    <lineage>
        <taxon>Eukaryota</taxon>
        <taxon>Fungi</taxon>
        <taxon>Dikarya</taxon>
        <taxon>Ascomycota</taxon>
        <taxon>Pezizomycotina</taxon>
        <taxon>Dothideomycetes</taxon>
        <taxon>Dothideomycetidae</taxon>
        <taxon>Myriangiales</taxon>
        <taxon>Elsinoaceae</taxon>
        <taxon>Elsinoe</taxon>
    </lineage>
</organism>
<reference evidence="3" key="1">
    <citation type="journal article" date="2020" name="Stud. Mycol.">
        <title>101 Dothideomycetes genomes: A test case for predicting lifestyles and emergence of pathogens.</title>
        <authorList>
            <person name="Haridas S."/>
            <person name="Albert R."/>
            <person name="Binder M."/>
            <person name="Bloem J."/>
            <person name="LaButti K."/>
            <person name="Salamov A."/>
            <person name="Andreopoulos B."/>
            <person name="Baker S."/>
            <person name="Barry K."/>
            <person name="Bills G."/>
            <person name="Bluhm B."/>
            <person name="Cannon C."/>
            <person name="Castanera R."/>
            <person name="Culley D."/>
            <person name="Daum C."/>
            <person name="Ezra D."/>
            <person name="Gonzalez J."/>
            <person name="Henrissat B."/>
            <person name="Kuo A."/>
            <person name="Liang C."/>
            <person name="Lipzen A."/>
            <person name="Lutzoni F."/>
            <person name="Magnuson J."/>
            <person name="Mondo S."/>
            <person name="Nolan M."/>
            <person name="Ohm R."/>
            <person name="Pangilinan J."/>
            <person name="Park H.-J."/>
            <person name="Ramirez L."/>
            <person name="Alfaro M."/>
            <person name="Sun H."/>
            <person name="Tritt A."/>
            <person name="Yoshinaga Y."/>
            <person name="Zwiers L.-H."/>
            <person name="Turgeon B."/>
            <person name="Goodwin S."/>
            <person name="Spatafora J."/>
            <person name="Crous P."/>
            <person name="Grigoriev I."/>
        </authorList>
    </citation>
    <scope>NUCLEOTIDE SEQUENCE [LARGE SCALE GENOMIC DNA]</scope>
    <source>
        <strain evidence="3">CECT 20119</strain>
    </source>
</reference>
<evidence type="ECO:0000313" key="2">
    <source>
        <dbReference type="EMBL" id="KAF2224186.1"/>
    </source>
</evidence>